<dbReference type="EMBL" id="JAUPFM010000018">
    <property type="protein sequence ID" value="KAK2822905.1"/>
    <property type="molecule type" value="Genomic_DNA"/>
</dbReference>
<organism evidence="1 2">
    <name type="scientific">Channa striata</name>
    <name type="common">Snakehead murrel</name>
    <name type="synonym">Ophicephalus striatus</name>
    <dbReference type="NCBI Taxonomy" id="64152"/>
    <lineage>
        <taxon>Eukaryota</taxon>
        <taxon>Metazoa</taxon>
        <taxon>Chordata</taxon>
        <taxon>Craniata</taxon>
        <taxon>Vertebrata</taxon>
        <taxon>Euteleostomi</taxon>
        <taxon>Actinopterygii</taxon>
        <taxon>Neopterygii</taxon>
        <taxon>Teleostei</taxon>
        <taxon>Neoteleostei</taxon>
        <taxon>Acanthomorphata</taxon>
        <taxon>Anabantaria</taxon>
        <taxon>Anabantiformes</taxon>
        <taxon>Channoidei</taxon>
        <taxon>Channidae</taxon>
        <taxon>Channa</taxon>
    </lineage>
</organism>
<gene>
    <name evidence="1" type="ORF">Q5P01_022970</name>
</gene>
<accession>A0AA88LRY2</accession>
<evidence type="ECO:0000313" key="1">
    <source>
        <dbReference type="EMBL" id="KAK2822905.1"/>
    </source>
</evidence>
<dbReference type="AlphaFoldDB" id="A0AA88LRY2"/>
<protein>
    <submittedName>
        <fullName evidence="1">Uncharacterized protein</fullName>
    </submittedName>
</protein>
<keyword evidence="2" id="KW-1185">Reference proteome</keyword>
<dbReference type="Proteomes" id="UP001187415">
    <property type="component" value="Unassembled WGS sequence"/>
</dbReference>
<sequence>MPLLERRVRDLFKPRRNATAGFLSTRGNLNIEEHNPPSPPLPPPLSLDRLFHCDDLTFGNPIKLTVHYSGPPVEPNLFVLSPLLPDDWSEDVDDLPPEACLATDFQSAEGEMILNVKNGSIPLGISNAVRFNTSYAYVGFSNETIFSCEINDTFSNNEIIDRCADIHPEKADLNFFLLLMNGLRVVFTKAVAFNTILTVRTLLF</sequence>
<reference evidence="1" key="1">
    <citation type="submission" date="2023-07" db="EMBL/GenBank/DDBJ databases">
        <title>Chromosome-level Genome Assembly of Striped Snakehead (Channa striata).</title>
        <authorList>
            <person name="Liu H."/>
        </authorList>
    </citation>
    <scope>NUCLEOTIDE SEQUENCE</scope>
    <source>
        <strain evidence="1">Gz</strain>
        <tissue evidence="1">Muscle</tissue>
    </source>
</reference>
<name>A0AA88LRY2_CHASR</name>
<comment type="caution">
    <text evidence="1">The sequence shown here is derived from an EMBL/GenBank/DDBJ whole genome shotgun (WGS) entry which is preliminary data.</text>
</comment>
<evidence type="ECO:0000313" key="2">
    <source>
        <dbReference type="Proteomes" id="UP001187415"/>
    </source>
</evidence>
<proteinExistence type="predicted"/>